<dbReference type="InterPro" id="IPR011711">
    <property type="entry name" value="GntR_C"/>
</dbReference>
<feature type="domain" description="GntR C-terminal" evidence="4">
    <location>
        <begin position="156"/>
        <end position="284"/>
    </location>
</feature>
<proteinExistence type="predicted"/>
<dbReference type="GO" id="GO:0003677">
    <property type="term" value="F:DNA binding"/>
    <property type="evidence" value="ECO:0007669"/>
    <property type="project" value="UniProtKB-KW"/>
</dbReference>
<evidence type="ECO:0000313" key="5">
    <source>
        <dbReference type="EMBL" id="TLX41994.1"/>
    </source>
</evidence>
<accession>A0A6C1KFJ6</accession>
<dbReference type="GeneID" id="95774583"/>
<dbReference type="Gene3D" id="1.10.10.10">
    <property type="entry name" value="Winged helix-like DNA-binding domain superfamily/Winged helix DNA-binding domain"/>
    <property type="match status" value="2"/>
</dbReference>
<dbReference type="AlphaFoldDB" id="A0A6C1KFJ6"/>
<dbReference type="InterPro" id="IPR000524">
    <property type="entry name" value="Tscrpt_reg_HTH_GntR"/>
</dbReference>
<dbReference type="GO" id="GO:0003700">
    <property type="term" value="F:DNA-binding transcription factor activity"/>
    <property type="evidence" value="ECO:0007669"/>
    <property type="project" value="InterPro"/>
</dbReference>
<dbReference type="OrthoDB" id="9799812at2"/>
<dbReference type="PANTHER" id="PTHR43537:SF51">
    <property type="entry name" value="HTH-TYPE TRANSCRIPTIONAL REGULATOR LGOR-RELATED"/>
    <property type="match status" value="1"/>
</dbReference>
<reference evidence="5 6" key="1">
    <citation type="submission" date="2019-05" db="EMBL/GenBank/DDBJ databases">
        <authorList>
            <person name="Zhou X."/>
        </authorList>
    </citation>
    <scope>NUCLEOTIDE SEQUENCE [LARGE SCALE GENOMIC DNA]</scope>
    <source>
        <strain evidence="5 6">DSM 432</strain>
    </source>
</reference>
<dbReference type="Pfam" id="PF07729">
    <property type="entry name" value="FCD"/>
    <property type="match status" value="1"/>
</dbReference>
<dbReference type="SUPFAM" id="SSF46785">
    <property type="entry name" value="Winged helix' DNA-binding domain"/>
    <property type="match status" value="2"/>
</dbReference>
<keyword evidence="3" id="KW-0804">Transcription</keyword>
<protein>
    <submittedName>
        <fullName evidence="5">GntR family transcriptional regulator</fullName>
    </submittedName>
</protein>
<gene>
    <name evidence="5" type="ORF">FBQ73_14085</name>
</gene>
<organism evidence="5 6">
    <name type="scientific">Xanthobacter autotrophicus</name>
    <dbReference type="NCBI Taxonomy" id="280"/>
    <lineage>
        <taxon>Bacteria</taxon>
        <taxon>Pseudomonadati</taxon>
        <taxon>Pseudomonadota</taxon>
        <taxon>Alphaproteobacteria</taxon>
        <taxon>Hyphomicrobiales</taxon>
        <taxon>Xanthobacteraceae</taxon>
        <taxon>Xanthobacter</taxon>
    </lineage>
</organism>
<dbReference type="SMART" id="SM00895">
    <property type="entry name" value="FCD"/>
    <property type="match status" value="1"/>
</dbReference>
<dbReference type="InterPro" id="IPR036390">
    <property type="entry name" value="WH_DNA-bd_sf"/>
</dbReference>
<sequence length="311" mass="35642">MRGNSLFKRTYNRSLDLLGGMPLGAPMTSETQLAQTLGVSRTTVRAVLALMSEAGIVTASEGRRRLARHPVAGDRFPEPQTESARASVERQFMQWVLHGDLRPGQLIHCAELARKFNTSTTAIREYLTHFNHFGLIERRPNSAWVFNGITAAFATEIYEIREIFELRSAHRFASLPDDAPAWQELAAIEREHHTLMAEIDTRYRDFSRLDERLHRLIHEASLNRFMRDFYDVISMIFHYHYQWNKADEKERNTAAIHEHLAYIAALRSRDVRLIDLRCRAHLRTARATLLRSIDARPPGADADANDGLRAG</sequence>
<dbReference type="EMBL" id="VAUP01000031">
    <property type="protein sequence ID" value="TLX41994.1"/>
    <property type="molecule type" value="Genomic_DNA"/>
</dbReference>
<evidence type="ECO:0000256" key="2">
    <source>
        <dbReference type="ARBA" id="ARBA00023125"/>
    </source>
</evidence>
<dbReference type="PRINTS" id="PR00035">
    <property type="entry name" value="HTHGNTR"/>
</dbReference>
<dbReference type="SUPFAM" id="SSF48008">
    <property type="entry name" value="GntR ligand-binding domain-like"/>
    <property type="match status" value="1"/>
</dbReference>
<dbReference type="RefSeq" id="WP_138400136.1">
    <property type="nucleotide sequence ID" value="NZ_JBAFVI010000010.1"/>
</dbReference>
<keyword evidence="1" id="KW-0805">Transcription regulation</keyword>
<comment type="caution">
    <text evidence="5">The sequence shown here is derived from an EMBL/GenBank/DDBJ whole genome shotgun (WGS) entry which is preliminary data.</text>
</comment>
<evidence type="ECO:0000313" key="6">
    <source>
        <dbReference type="Proteomes" id="UP000305131"/>
    </source>
</evidence>
<dbReference type="InterPro" id="IPR008920">
    <property type="entry name" value="TF_FadR/GntR_C"/>
</dbReference>
<dbReference type="PANTHER" id="PTHR43537">
    <property type="entry name" value="TRANSCRIPTIONAL REGULATOR, GNTR FAMILY"/>
    <property type="match status" value="1"/>
</dbReference>
<dbReference type="Gene3D" id="1.20.120.530">
    <property type="entry name" value="GntR ligand-binding domain-like"/>
    <property type="match status" value="1"/>
</dbReference>
<name>A0A6C1KFJ6_XANAU</name>
<evidence type="ECO:0000259" key="4">
    <source>
        <dbReference type="SMART" id="SM00895"/>
    </source>
</evidence>
<dbReference type="InterPro" id="IPR036388">
    <property type="entry name" value="WH-like_DNA-bd_sf"/>
</dbReference>
<evidence type="ECO:0000256" key="3">
    <source>
        <dbReference type="ARBA" id="ARBA00023163"/>
    </source>
</evidence>
<dbReference type="Pfam" id="PF00392">
    <property type="entry name" value="GntR"/>
    <property type="match status" value="1"/>
</dbReference>
<dbReference type="Proteomes" id="UP000305131">
    <property type="component" value="Unassembled WGS sequence"/>
</dbReference>
<evidence type="ECO:0000256" key="1">
    <source>
        <dbReference type="ARBA" id="ARBA00023015"/>
    </source>
</evidence>
<keyword evidence="2" id="KW-0238">DNA-binding</keyword>